<evidence type="ECO:0000256" key="1">
    <source>
        <dbReference type="ARBA" id="ARBA00006950"/>
    </source>
</evidence>
<dbReference type="GO" id="GO:0005829">
    <property type="term" value="C:cytosol"/>
    <property type="evidence" value="ECO:0007669"/>
    <property type="project" value="TreeGrafter"/>
</dbReference>
<evidence type="ECO:0000256" key="3">
    <source>
        <dbReference type="ARBA" id="ARBA00022723"/>
    </source>
</evidence>
<comment type="similarity">
    <text evidence="1 7">Belongs to the ferritin family. Prokaryotic subfamily.</text>
</comment>
<accession>A0A948RYD9</accession>
<dbReference type="Gene3D" id="1.20.1260.10">
    <property type="match status" value="1"/>
</dbReference>
<evidence type="ECO:0000259" key="8">
    <source>
        <dbReference type="PROSITE" id="PS50905"/>
    </source>
</evidence>
<dbReference type="PANTHER" id="PTHR11431:SF127">
    <property type="entry name" value="BACTERIAL NON-HEME FERRITIN"/>
    <property type="match status" value="1"/>
</dbReference>
<protein>
    <recommendedName>
        <fullName evidence="7">Ferritin</fullName>
        <ecNumber evidence="7">1.16.3.2</ecNumber>
    </recommendedName>
</protein>
<sequence>MLKKEMLDALNAQINLEFYSSNLYLQMSAWAQSKGLEGAARFLKSHAGEEMSHMDKFFSFINETGGMAILGTLAAPPTAFDSVKDMFEQILEHEQLVTSKINDLAALAFGLKDFTTFNFLQYFIAEQLEEESIFGSILDKIKIIGVPEKGLYLFDKELARMDAEHHGTAPTPAE</sequence>
<proteinExistence type="inferred from homology"/>
<feature type="binding site" evidence="6">
    <location>
        <position position="94"/>
    </location>
    <ligand>
        <name>Fe cation</name>
        <dbReference type="ChEBI" id="CHEBI:24875"/>
        <label>1</label>
    </ligand>
</feature>
<evidence type="ECO:0000256" key="4">
    <source>
        <dbReference type="ARBA" id="ARBA00023002"/>
    </source>
</evidence>
<keyword evidence="4 9" id="KW-0560">Oxidoreductase</keyword>
<name>A0A948RYD9_UNCEI</name>
<dbReference type="InterPro" id="IPR009078">
    <property type="entry name" value="Ferritin-like_SF"/>
</dbReference>
<comment type="caution">
    <text evidence="9">The sequence shown here is derived from an EMBL/GenBank/DDBJ whole genome shotgun (WGS) entry which is preliminary data.</text>
</comment>
<dbReference type="Proteomes" id="UP000777784">
    <property type="component" value="Unassembled WGS sequence"/>
</dbReference>
<dbReference type="AlphaFoldDB" id="A0A948RYD9"/>
<keyword evidence="2 7" id="KW-0409">Iron storage</keyword>
<evidence type="ECO:0000313" key="10">
    <source>
        <dbReference type="Proteomes" id="UP000777784"/>
    </source>
</evidence>
<feature type="domain" description="Ferritin-like diiron" evidence="8">
    <location>
        <begin position="1"/>
        <end position="145"/>
    </location>
</feature>
<dbReference type="InterPro" id="IPR008331">
    <property type="entry name" value="Ferritin_DPS_dom"/>
</dbReference>
<dbReference type="GO" id="GO:0006879">
    <property type="term" value="P:intracellular iron ion homeostasis"/>
    <property type="evidence" value="ECO:0007669"/>
    <property type="project" value="UniProtKB-KW"/>
</dbReference>
<comment type="subcellular location">
    <subcellularLocation>
        <location evidence="7">Cytoplasm</location>
    </subcellularLocation>
</comment>
<keyword evidence="5 6" id="KW-0408">Iron</keyword>
<comment type="catalytic activity">
    <reaction evidence="7">
        <text>4 Fe(2+) + O2 + 6 H2O = 4 iron(III) oxide-hydroxide + 12 H(+)</text>
        <dbReference type="Rhea" id="RHEA:11972"/>
        <dbReference type="ChEBI" id="CHEBI:15377"/>
        <dbReference type="ChEBI" id="CHEBI:15378"/>
        <dbReference type="ChEBI" id="CHEBI:15379"/>
        <dbReference type="ChEBI" id="CHEBI:29033"/>
        <dbReference type="ChEBI" id="CHEBI:78619"/>
        <dbReference type="EC" id="1.16.3.2"/>
    </reaction>
</comment>
<evidence type="ECO:0000256" key="5">
    <source>
        <dbReference type="ARBA" id="ARBA00023004"/>
    </source>
</evidence>
<dbReference type="GO" id="GO:0008199">
    <property type="term" value="F:ferric iron binding"/>
    <property type="evidence" value="ECO:0007669"/>
    <property type="project" value="InterPro"/>
</dbReference>
<dbReference type="InterPro" id="IPR012347">
    <property type="entry name" value="Ferritin-like"/>
</dbReference>
<evidence type="ECO:0000256" key="7">
    <source>
        <dbReference type="RuleBase" id="RU361145"/>
    </source>
</evidence>
<dbReference type="PANTHER" id="PTHR11431">
    <property type="entry name" value="FERRITIN"/>
    <property type="match status" value="1"/>
</dbReference>
<dbReference type="PROSITE" id="PS50905">
    <property type="entry name" value="FERRITIN_LIKE"/>
    <property type="match status" value="1"/>
</dbReference>
<dbReference type="GO" id="GO:0004322">
    <property type="term" value="F:ferroxidase activity"/>
    <property type="evidence" value="ECO:0007669"/>
    <property type="project" value="TreeGrafter"/>
</dbReference>
<dbReference type="FunFam" id="1.20.1260.10:FF:000001">
    <property type="entry name" value="Non-heme ferritin"/>
    <property type="match status" value="1"/>
</dbReference>
<comment type="function">
    <text evidence="7">Iron-storage protein.</text>
</comment>
<feature type="binding site" evidence="6">
    <location>
        <position position="17"/>
    </location>
    <ligand>
        <name>Fe cation</name>
        <dbReference type="ChEBI" id="CHEBI:24875"/>
        <label>1</label>
    </ligand>
</feature>
<dbReference type="InterPro" id="IPR001519">
    <property type="entry name" value="Ferritin"/>
</dbReference>
<dbReference type="InterPro" id="IPR009040">
    <property type="entry name" value="Ferritin-like_diiron"/>
</dbReference>
<keyword evidence="3 6" id="KW-0479">Metal-binding</keyword>
<organism evidence="9 10">
    <name type="scientific">Eiseniibacteriota bacterium</name>
    <dbReference type="NCBI Taxonomy" id="2212470"/>
    <lineage>
        <taxon>Bacteria</taxon>
        <taxon>Candidatus Eiseniibacteriota</taxon>
    </lineage>
</organism>
<dbReference type="SUPFAM" id="SSF47240">
    <property type="entry name" value="Ferritin-like"/>
    <property type="match status" value="1"/>
</dbReference>
<gene>
    <name evidence="9" type="primary">ftnA</name>
    <name evidence="9" type="ORF">KJ970_17530</name>
</gene>
<dbReference type="GO" id="GO:0042802">
    <property type="term" value="F:identical protein binding"/>
    <property type="evidence" value="ECO:0007669"/>
    <property type="project" value="UniProtKB-ARBA"/>
</dbReference>
<feature type="binding site" evidence="6">
    <location>
        <position position="50"/>
    </location>
    <ligand>
        <name>Fe cation</name>
        <dbReference type="ChEBI" id="CHEBI:24875"/>
        <label>1</label>
    </ligand>
</feature>
<keyword evidence="7" id="KW-0963">Cytoplasm</keyword>
<evidence type="ECO:0000313" key="9">
    <source>
        <dbReference type="EMBL" id="MBU2692721.1"/>
    </source>
</evidence>
<dbReference type="Pfam" id="PF00210">
    <property type="entry name" value="Ferritin"/>
    <property type="match status" value="1"/>
</dbReference>
<dbReference type="EC" id="1.16.3.2" evidence="7"/>
<dbReference type="InterPro" id="IPR041719">
    <property type="entry name" value="Ferritin_prok"/>
</dbReference>
<dbReference type="NCBIfam" id="NF007638">
    <property type="entry name" value="PRK10304.1"/>
    <property type="match status" value="1"/>
</dbReference>
<dbReference type="EMBL" id="JAHJDP010000099">
    <property type="protein sequence ID" value="MBU2692721.1"/>
    <property type="molecule type" value="Genomic_DNA"/>
</dbReference>
<evidence type="ECO:0000256" key="2">
    <source>
        <dbReference type="ARBA" id="ARBA00022434"/>
    </source>
</evidence>
<dbReference type="CDD" id="cd01055">
    <property type="entry name" value="Nonheme_Ferritin"/>
    <property type="match status" value="1"/>
</dbReference>
<feature type="binding site" evidence="6">
    <location>
        <position position="53"/>
    </location>
    <ligand>
        <name>Fe cation</name>
        <dbReference type="ChEBI" id="CHEBI:24875"/>
        <label>1</label>
    </ligand>
</feature>
<reference evidence="9" key="1">
    <citation type="submission" date="2021-05" db="EMBL/GenBank/DDBJ databases">
        <title>Energy efficiency and biological interactions define the core microbiome of deep oligotrophic groundwater.</title>
        <authorList>
            <person name="Mehrshad M."/>
            <person name="Lopez-Fernandez M."/>
            <person name="Bell E."/>
            <person name="Bernier-Latmani R."/>
            <person name="Bertilsson S."/>
            <person name="Dopson M."/>
        </authorList>
    </citation>
    <scope>NUCLEOTIDE SEQUENCE</scope>
    <source>
        <strain evidence="9">Modern_marine.mb.64</strain>
    </source>
</reference>
<evidence type="ECO:0000256" key="6">
    <source>
        <dbReference type="PIRSR" id="PIRSR601519-1"/>
    </source>
</evidence>
<feature type="binding site" evidence="6">
    <location>
        <position position="127"/>
    </location>
    <ligand>
        <name>Fe cation</name>
        <dbReference type="ChEBI" id="CHEBI:24875"/>
        <label>1</label>
    </ligand>
</feature>
<dbReference type="GO" id="GO:0006826">
    <property type="term" value="P:iron ion transport"/>
    <property type="evidence" value="ECO:0007669"/>
    <property type="project" value="InterPro"/>
</dbReference>
<dbReference type="GO" id="GO:0008198">
    <property type="term" value="F:ferrous iron binding"/>
    <property type="evidence" value="ECO:0007669"/>
    <property type="project" value="TreeGrafter"/>
</dbReference>